<reference evidence="1 2" key="1">
    <citation type="submission" date="2018-11" db="EMBL/GenBank/DDBJ databases">
        <title>Sequencing the genomes of 1000 actinobacteria strains.</title>
        <authorList>
            <person name="Klenk H.-P."/>
        </authorList>
    </citation>
    <scope>NUCLEOTIDE SEQUENCE [LARGE SCALE GENOMIC DNA]</scope>
    <source>
        <strain evidence="1 2">DSM 43634</strain>
    </source>
</reference>
<proteinExistence type="predicted"/>
<sequence length="44" mass="4741">MTGIGADAIVTFRDADEPRPLASRLVATAHRHPRDGRCTFPAPP</sequence>
<accession>A0A3N1GFG7</accession>
<evidence type="ECO:0000313" key="2">
    <source>
        <dbReference type="Proteomes" id="UP000271683"/>
    </source>
</evidence>
<dbReference type="RefSeq" id="WP_280526134.1">
    <property type="nucleotide sequence ID" value="NZ_RJKL01000001.1"/>
</dbReference>
<organism evidence="1 2">
    <name type="scientific">Couchioplanes caeruleus</name>
    <dbReference type="NCBI Taxonomy" id="56438"/>
    <lineage>
        <taxon>Bacteria</taxon>
        <taxon>Bacillati</taxon>
        <taxon>Actinomycetota</taxon>
        <taxon>Actinomycetes</taxon>
        <taxon>Micromonosporales</taxon>
        <taxon>Micromonosporaceae</taxon>
        <taxon>Couchioplanes</taxon>
    </lineage>
</organism>
<evidence type="ECO:0000313" key="1">
    <source>
        <dbReference type="EMBL" id="ROP28964.1"/>
    </source>
</evidence>
<name>A0A3N1GFG7_9ACTN</name>
<dbReference type="EMBL" id="RJKL01000001">
    <property type="protein sequence ID" value="ROP28964.1"/>
    <property type="molecule type" value="Genomic_DNA"/>
</dbReference>
<gene>
    <name evidence="1" type="ORF">EDD30_1743</name>
</gene>
<dbReference type="Proteomes" id="UP000271683">
    <property type="component" value="Unassembled WGS sequence"/>
</dbReference>
<protein>
    <submittedName>
        <fullName evidence="1">Uncharacterized protein</fullName>
    </submittedName>
</protein>
<comment type="caution">
    <text evidence="1">The sequence shown here is derived from an EMBL/GenBank/DDBJ whole genome shotgun (WGS) entry which is preliminary data.</text>
</comment>
<dbReference type="AlphaFoldDB" id="A0A3N1GFG7"/>